<dbReference type="PANTHER" id="PTHR13140">
    <property type="entry name" value="MYOSIN"/>
    <property type="match status" value="1"/>
</dbReference>
<sequence length="148" mass="16775">MGKVEDEQSLSTKSQSKMLRIRVGSAILGESMATSRRRTTGGTSTSSIRWTNVNASCRLSIWVQLTFAPLERKRQAMGSLDYLEETVGKGKPWIRPSVKVRQKYKLENPKSFHYLNQSNCYELDGVNDAHEYLGTRRAMDIIGISEEE</sequence>
<dbReference type="AlphaFoldDB" id="A0A7J0H6C5"/>
<dbReference type="InterPro" id="IPR001609">
    <property type="entry name" value="Myosin_head_motor_dom-like"/>
</dbReference>
<accession>A0A7J0H6C5</accession>
<name>A0A7J0H6C5_9ERIC</name>
<reference evidence="8 9" key="1">
    <citation type="submission" date="2019-07" db="EMBL/GenBank/DDBJ databases">
        <title>De Novo Assembly of kiwifruit Actinidia rufa.</title>
        <authorList>
            <person name="Sugita-Konishi S."/>
            <person name="Sato K."/>
            <person name="Mori E."/>
            <person name="Abe Y."/>
            <person name="Kisaki G."/>
            <person name="Hamano K."/>
            <person name="Suezawa K."/>
            <person name="Otani M."/>
            <person name="Fukuda T."/>
            <person name="Manabe T."/>
            <person name="Gomi K."/>
            <person name="Tabuchi M."/>
            <person name="Akimitsu K."/>
            <person name="Kataoka I."/>
        </authorList>
    </citation>
    <scope>NUCLEOTIDE SEQUENCE [LARGE SCALE GENOMIC DNA]</scope>
    <source>
        <strain evidence="9">cv. Fuchu</strain>
    </source>
</reference>
<evidence type="ECO:0000256" key="4">
    <source>
        <dbReference type="ARBA" id="ARBA00023175"/>
    </source>
</evidence>
<organism evidence="8 9">
    <name type="scientific">Actinidia rufa</name>
    <dbReference type="NCBI Taxonomy" id="165716"/>
    <lineage>
        <taxon>Eukaryota</taxon>
        <taxon>Viridiplantae</taxon>
        <taxon>Streptophyta</taxon>
        <taxon>Embryophyta</taxon>
        <taxon>Tracheophyta</taxon>
        <taxon>Spermatophyta</taxon>
        <taxon>Magnoliopsida</taxon>
        <taxon>eudicotyledons</taxon>
        <taxon>Gunneridae</taxon>
        <taxon>Pentapetalae</taxon>
        <taxon>asterids</taxon>
        <taxon>Ericales</taxon>
        <taxon>Actinidiaceae</taxon>
        <taxon>Actinidia</taxon>
    </lineage>
</organism>
<gene>
    <name evidence="8" type="ORF">Acr_27g0003200</name>
</gene>
<dbReference type="GO" id="GO:0007015">
    <property type="term" value="P:actin filament organization"/>
    <property type="evidence" value="ECO:0007669"/>
    <property type="project" value="TreeGrafter"/>
</dbReference>
<keyword evidence="5 6" id="KW-0009">Actin-binding</keyword>
<keyword evidence="3 6" id="KW-0518">Myosin</keyword>
<dbReference type="InterPro" id="IPR027417">
    <property type="entry name" value="P-loop_NTPase"/>
</dbReference>
<dbReference type="OrthoDB" id="1748422at2759"/>
<dbReference type="Gene3D" id="1.10.10.820">
    <property type="match status" value="1"/>
</dbReference>
<evidence type="ECO:0000256" key="6">
    <source>
        <dbReference type="PROSITE-ProRule" id="PRU00782"/>
    </source>
</evidence>
<keyword evidence="1" id="KW-0547">Nucleotide-binding</keyword>
<keyword evidence="2" id="KW-0067">ATP-binding</keyword>
<evidence type="ECO:0000259" key="7">
    <source>
        <dbReference type="PROSITE" id="PS51456"/>
    </source>
</evidence>
<evidence type="ECO:0000256" key="5">
    <source>
        <dbReference type="ARBA" id="ARBA00023203"/>
    </source>
</evidence>
<dbReference type="GO" id="GO:0030048">
    <property type="term" value="P:actin filament-based movement"/>
    <property type="evidence" value="ECO:0007669"/>
    <property type="project" value="UniProtKB-ARBA"/>
</dbReference>
<evidence type="ECO:0000313" key="9">
    <source>
        <dbReference type="Proteomes" id="UP000585474"/>
    </source>
</evidence>
<comment type="caution">
    <text evidence="6">Lacks conserved residue(s) required for the propagation of feature annotation.</text>
</comment>
<keyword evidence="4" id="KW-0505">Motor protein</keyword>
<dbReference type="SUPFAM" id="SSF52540">
    <property type="entry name" value="P-loop containing nucleoside triphosphate hydrolases"/>
    <property type="match status" value="1"/>
</dbReference>
<proteinExistence type="inferred from homology"/>
<dbReference type="GO" id="GO:0005737">
    <property type="term" value="C:cytoplasm"/>
    <property type="evidence" value="ECO:0007669"/>
    <property type="project" value="TreeGrafter"/>
</dbReference>
<evidence type="ECO:0000256" key="1">
    <source>
        <dbReference type="ARBA" id="ARBA00022741"/>
    </source>
</evidence>
<dbReference type="GO" id="GO:0005524">
    <property type="term" value="F:ATP binding"/>
    <property type="evidence" value="ECO:0007669"/>
    <property type="project" value="UniProtKB-KW"/>
</dbReference>
<comment type="similarity">
    <text evidence="6">Belongs to the TRAFAC class myosin-kinesin ATPase superfamily. Myosin family.</text>
</comment>
<dbReference type="FunFam" id="1.10.10.820:FF:000001">
    <property type="entry name" value="Myosin heavy chain"/>
    <property type="match status" value="1"/>
</dbReference>
<dbReference type="GO" id="GO:0016459">
    <property type="term" value="C:myosin complex"/>
    <property type="evidence" value="ECO:0007669"/>
    <property type="project" value="UniProtKB-KW"/>
</dbReference>
<evidence type="ECO:0000313" key="8">
    <source>
        <dbReference type="EMBL" id="GFZ18581.1"/>
    </source>
</evidence>
<dbReference type="GO" id="GO:0000146">
    <property type="term" value="F:microfilament motor activity"/>
    <property type="evidence" value="ECO:0007669"/>
    <property type="project" value="TreeGrafter"/>
</dbReference>
<comment type="caution">
    <text evidence="8">The sequence shown here is derived from an EMBL/GenBank/DDBJ whole genome shotgun (WGS) entry which is preliminary data.</text>
</comment>
<dbReference type="GO" id="GO:0051015">
    <property type="term" value="F:actin filament binding"/>
    <property type="evidence" value="ECO:0007669"/>
    <property type="project" value="TreeGrafter"/>
</dbReference>
<dbReference type="PANTHER" id="PTHR13140:SF772">
    <property type="entry name" value="MYOSIN-17"/>
    <property type="match status" value="1"/>
</dbReference>
<evidence type="ECO:0000256" key="3">
    <source>
        <dbReference type="ARBA" id="ARBA00023123"/>
    </source>
</evidence>
<feature type="domain" description="Myosin motor" evidence="7">
    <location>
        <begin position="101"/>
        <end position="148"/>
    </location>
</feature>
<evidence type="ECO:0000256" key="2">
    <source>
        <dbReference type="ARBA" id="ARBA00022840"/>
    </source>
</evidence>
<dbReference type="GO" id="GO:0016020">
    <property type="term" value="C:membrane"/>
    <property type="evidence" value="ECO:0007669"/>
    <property type="project" value="TreeGrafter"/>
</dbReference>
<dbReference type="EMBL" id="BJWL01000027">
    <property type="protein sequence ID" value="GFZ18581.1"/>
    <property type="molecule type" value="Genomic_DNA"/>
</dbReference>
<dbReference type="PROSITE" id="PS51456">
    <property type="entry name" value="MYOSIN_MOTOR"/>
    <property type="match status" value="1"/>
</dbReference>
<protein>
    <submittedName>
        <fullName evidence="8">Myosin family protein with Dil</fullName>
    </submittedName>
</protein>
<dbReference type="Proteomes" id="UP000585474">
    <property type="component" value="Unassembled WGS sequence"/>
</dbReference>
<keyword evidence="9" id="KW-1185">Reference proteome</keyword>
<dbReference type="Pfam" id="PF00063">
    <property type="entry name" value="Myosin_head"/>
    <property type="match status" value="1"/>
</dbReference>